<accession>A0ABQ3PUJ1</accession>
<dbReference type="Proteomes" id="UP001052655">
    <property type="component" value="Unassembled WGS sequence"/>
</dbReference>
<feature type="compositionally biased region" description="Acidic residues" evidence="1">
    <location>
        <begin position="132"/>
        <end position="143"/>
    </location>
</feature>
<gene>
    <name evidence="2" type="ORF">Sdagh_04190</name>
</gene>
<keyword evidence="3" id="KW-1185">Reference proteome</keyword>
<protein>
    <submittedName>
        <fullName evidence="2">Uncharacterized protein</fullName>
    </submittedName>
</protein>
<comment type="caution">
    <text evidence="2">The sequence shown here is derived from an EMBL/GenBank/DDBJ whole genome shotgun (WGS) entry which is preliminary data.</text>
</comment>
<reference evidence="2" key="1">
    <citation type="submission" date="2024-05" db="EMBL/GenBank/DDBJ databases">
        <title>Whole genome shotgun sequence of Streptomyces daghestanicus NBRC 12762.</title>
        <authorList>
            <person name="Komaki H."/>
            <person name="Tamura T."/>
        </authorList>
    </citation>
    <scope>NUCLEOTIDE SEQUENCE</scope>
    <source>
        <strain evidence="2">NBRC 12762</strain>
    </source>
</reference>
<organism evidence="2 3">
    <name type="scientific">Streptomyces daghestanicus</name>
    <dbReference type="NCBI Taxonomy" id="66885"/>
    <lineage>
        <taxon>Bacteria</taxon>
        <taxon>Bacillati</taxon>
        <taxon>Actinomycetota</taxon>
        <taxon>Actinomycetes</taxon>
        <taxon>Kitasatosporales</taxon>
        <taxon>Streptomycetaceae</taxon>
        <taxon>Streptomyces</taxon>
    </lineage>
</organism>
<name>A0ABQ3PUJ1_9ACTN</name>
<sequence>MKANNIKIHSENELLEHLLGILGSVTPVDQWPSQAEKNAGKKRRVAQAREIARAQTAAADRPAEPAPADEPSAARMPAAWAEHARMIDRAVDSDRRRRREEALAGTRPVAPPTLHEALNRRPMFLPPPHDDADAETTGQEDDA</sequence>
<evidence type="ECO:0000256" key="1">
    <source>
        <dbReference type="SAM" id="MobiDB-lite"/>
    </source>
</evidence>
<feature type="region of interest" description="Disordered" evidence="1">
    <location>
        <begin position="31"/>
        <end position="143"/>
    </location>
</feature>
<evidence type="ECO:0000313" key="3">
    <source>
        <dbReference type="Proteomes" id="UP001052655"/>
    </source>
</evidence>
<evidence type="ECO:0000313" key="2">
    <source>
        <dbReference type="EMBL" id="GHI28689.1"/>
    </source>
</evidence>
<proteinExistence type="predicted"/>
<dbReference type="RefSeq" id="WP_190077569.1">
    <property type="nucleotide sequence ID" value="NZ_BMTC01000014.1"/>
</dbReference>
<dbReference type="EMBL" id="BNDX01000002">
    <property type="protein sequence ID" value="GHI28689.1"/>
    <property type="molecule type" value="Genomic_DNA"/>
</dbReference>
<feature type="compositionally biased region" description="Basic and acidic residues" evidence="1">
    <location>
        <begin position="82"/>
        <end position="102"/>
    </location>
</feature>